<accession>A0A8C5KZQ1</accession>
<evidence type="ECO:0000256" key="4">
    <source>
        <dbReference type="RuleBase" id="RU000411"/>
    </source>
</evidence>
<keyword evidence="2" id="KW-0646">Protease inhibitor</keyword>
<feature type="domain" description="Serpin" evidence="5">
    <location>
        <begin position="46"/>
        <end position="405"/>
    </location>
</feature>
<evidence type="ECO:0000256" key="1">
    <source>
        <dbReference type="ARBA" id="ARBA00009500"/>
    </source>
</evidence>
<dbReference type="AlphaFoldDB" id="A0A8C5KZQ1"/>
<proteinExistence type="inferred from homology"/>
<dbReference type="Gene3D" id="2.30.39.10">
    <property type="entry name" value="Alpha-1-antitrypsin, domain 1"/>
    <property type="match status" value="1"/>
</dbReference>
<dbReference type="PANTHER" id="PTHR11461:SF145">
    <property type="entry name" value="ALPHA-1-ANTICHYMOTRYPSIN"/>
    <property type="match status" value="1"/>
</dbReference>
<keyword evidence="7" id="KW-1185">Reference proteome</keyword>
<dbReference type="InterPro" id="IPR000215">
    <property type="entry name" value="Serpin_fam"/>
</dbReference>
<dbReference type="GO" id="GO:0005615">
    <property type="term" value="C:extracellular space"/>
    <property type="evidence" value="ECO:0007669"/>
    <property type="project" value="Ensembl"/>
</dbReference>
<dbReference type="Pfam" id="PF00079">
    <property type="entry name" value="Serpin"/>
    <property type="match status" value="1"/>
</dbReference>
<dbReference type="OMA" id="RHIDELY"/>
<protein>
    <recommendedName>
        <fullName evidence="5">Serpin domain-containing protein</fullName>
    </recommendedName>
</protein>
<dbReference type="InterPro" id="IPR042185">
    <property type="entry name" value="Serpin_sf_2"/>
</dbReference>
<dbReference type="FunFam" id="3.30.497.10:FF:000001">
    <property type="entry name" value="Serine protease inhibitor"/>
    <property type="match status" value="1"/>
</dbReference>
<dbReference type="GO" id="GO:0004867">
    <property type="term" value="F:serine-type endopeptidase inhibitor activity"/>
    <property type="evidence" value="ECO:0007669"/>
    <property type="project" value="UniProtKB-KW"/>
</dbReference>
<evidence type="ECO:0000256" key="2">
    <source>
        <dbReference type="ARBA" id="ARBA00022690"/>
    </source>
</evidence>
<sequence length="436" mass="48519">VAGFCSVVLCHPSDTPGNETLTEEDQDNGTRVDSVSLASRNVDFAFSLYKQVASKDPKKNIVFSPVSVSVALAFLSLGAHSSTLEEILEGLTFNLTETPEADIHRGFRHLLRMLSQPGDQLQLRMGNAMFVKEQLQVLAKFKEGAQALYHAQAFTTNFQHPAKAKKLINDYVKRQTQGKIKDLITGLDPRTAMVLVNYIFFKGKWKTPFDPRDTFESEFYLSRKQSVKVPMMKVEDLTVPYFWDEELSCSVVELDYQGNASALLILPNQMQQLEASLVPETLKRWKDSLKPRMIDELYLPKFSISSNYNLEHILPQLGIREVFSTQADLSRITGARDLYVSQVVHKAVLDVTEVGTEAATATGVKFVLMSGRFDPMILSFNKPFVMVMVDRNSNSILFMAKVANPKQGRAPRLGAIGGAHVWVSACSLAAVCGVAL</sequence>
<dbReference type="Proteomes" id="UP000694385">
    <property type="component" value="Unassembled WGS sequence"/>
</dbReference>
<dbReference type="SMART" id="SM00093">
    <property type="entry name" value="SERPIN"/>
    <property type="match status" value="1"/>
</dbReference>
<reference evidence="6" key="2">
    <citation type="submission" date="2025-09" db="UniProtKB">
        <authorList>
            <consortium name="Ensembl"/>
        </authorList>
    </citation>
    <scope>IDENTIFICATION</scope>
</reference>
<dbReference type="InterPro" id="IPR023795">
    <property type="entry name" value="Serpin_CS"/>
</dbReference>
<keyword evidence="3" id="KW-0722">Serine protease inhibitor</keyword>
<dbReference type="CDD" id="cd19551">
    <property type="entry name" value="serpinA3_A1AC"/>
    <property type="match status" value="1"/>
</dbReference>
<comment type="similarity">
    <text evidence="1 4">Belongs to the serpin family.</text>
</comment>
<dbReference type="GeneTree" id="ENSGT00940000154392"/>
<evidence type="ECO:0000313" key="6">
    <source>
        <dbReference type="Ensembl" id="ENSJJAP00000015440.1"/>
    </source>
</evidence>
<dbReference type="PROSITE" id="PS00284">
    <property type="entry name" value="SERPIN"/>
    <property type="match status" value="1"/>
</dbReference>
<evidence type="ECO:0000313" key="7">
    <source>
        <dbReference type="Proteomes" id="UP000694385"/>
    </source>
</evidence>
<dbReference type="InterPro" id="IPR036186">
    <property type="entry name" value="Serpin_sf"/>
</dbReference>
<name>A0A8C5KZQ1_JACJA</name>
<evidence type="ECO:0000256" key="3">
    <source>
        <dbReference type="ARBA" id="ARBA00022900"/>
    </source>
</evidence>
<dbReference type="PANTHER" id="PTHR11461">
    <property type="entry name" value="SERINE PROTEASE INHIBITOR, SERPIN"/>
    <property type="match status" value="1"/>
</dbReference>
<dbReference type="InterPro" id="IPR023796">
    <property type="entry name" value="Serpin_dom"/>
</dbReference>
<dbReference type="Ensembl" id="ENSJJAT00000021945.1">
    <property type="protein sequence ID" value="ENSJJAP00000015440.1"/>
    <property type="gene ID" value="ENSJJAG00000017595.1"/>
</dbReference>
<reference evidence="6" key="1">
    <citation type="submission" date="2025-08" db="UniProtKB">
        <authorList>
            <consortium name="Ensembl"/>
        </authorList>
    </citation>
    <scope>IDENTIFICATION</scope>
</reference>
<dbReference type="Gene3D" id="3.30.497.10">
    <property type="entry name" value="Antithrombin, subunit I, domain 2"/>
    <property type="match status" value="1"/>
</dbReference>
<organism evidence="6 7">
    <name type="scientific">Jaculus jaculus</name>
    <name type="common">Lesser Egyptian jerboa</name>
    <dbReference type="NCBI Taxonomy" id="51337"/>
    <lineage>
        <taxon>Eukaryota</taxon>
        <taxon>Metazoa</taxon>
        <taxon>Chordata</taxon>
        <taxon>Craniata</taxon>
        <taxon>Vertebrata</taxon>
        <taxon>Euteleostomi</taxon>
        <taxon>Mammalia</taxon>
        <taxon>Eutheria</taxon>
        <taxon>Euarchontoglires</taxon>
        <taxon>Glires</taxon>
        <taxon>Rodentia</taxon>
        <taxon>Myomorpha</taxon>
        <taxon>Dipodoidea</taxon>
        <taxon>Dipodidae</taxon>
        <taxon>Dipodinae</taxon>
        <taxon>Jaculus</taxon>
    </lineage>
</organism>
<dbReference type="SUPFAM" id="SSF56574">
    <property type="entry name" value="Serpins"/>
    <property type="match status" value="1"/>
</dbReference>
<dbReference type="InterPro" id="IPR042178">
    <property type="entry name" value="Serpin_sf_1"/>
</dbReference>
<gene>
    <name evidence="6" type="primary">LOC101610461</name>
</gene>
<evidence type="ECO:0000259" key="5">
    <source>
        <dbReference type="SMART" id="SM00093"/>
    </source>
</evidence>
<dbReference type="FunFam" id="2.30.39.10:FF:000002">
    <property type="entry name" value="Serpin family D member 1"/>
    <property type="match status" value="1"/>
</dbReference>